<accession>A0A8S5NTU4</accession>
<protein>
    <submittedName>
        <fullName evidence="2">Addiction module antidote protein</fullName>
    </submittedName>
</protein>
<dbReference type="InterPro" id="IPR035093">
    <property type="entry name" value="RelE/ParE_toxin_dom_sf"/>
</dbReference>
<dbReference type="InterPro" id="IPR007712">
    <property type="entry name" value="RelE/ParE_toxin"/>
</dbReference>
<reference evidence="2" key="1">
    <citation type="journal article" date="2021" name="Proc. Natl. Acad. Sci. U.S.A.">
        <title>A Catalog of Tens of Thousands of Viruses from Human Metagenomes Reveals Hidden Associations with Chronic Diseases.</title>
        <authorList>
            <person name="Tisza M.J."/>
            <person name="Buck C.B."/>
        </authorList>
    </citation>
    <scope>NUCLEOTIDE SEQUENCE</scope>
    <source>
        <strain evidence="2">CtiPM17</strain>
    </source>
</reference>
<name>A0A8S5NTU4_9CAUD</name>
<dbReference type="Pfam" id="PF05016">
    <property type="entry name" value="ParE_toxin"/>
    <property type="match status" value="1"/>
</dbReference>
<proteinExistence type="predicted"/>
<dbReference type="Gene3D" id="3.30.2310.20">
    <property type="entry name" value="RelE-like"/>
    <property type="match status" value="1"/>
</dbReference>
<organism evidence="2">
    <name type="scientific">Siphoviridae sp. ctiPM17</name>
    <dbReference type="NCBI Taxonomy" id="2825623"/>
    <lineage>
        <taxon>Viruses</taxon>
        <taxon>Duplodnaviria</taxon>
        <taxon>Heunggongvirae</taxon>
        <taxon>Uroviricota</taxon>
        <taxon>Caudoviricetes</taxon>
    </lineage>
</organism>
<dbReference type="EMBL" id="BK015256">
    <property type="protein sequence ID" value="DAD98221.1"/>
    <property type="molecule type" value="Genomic_DNA"/>
</dbReference>
<evidence type="ECO:0000256" key="1">
    <source>
        <dbReference type="ARBA" id="ARBA00022649"/>
    </source>
</evidence>
<keyword evidence="1" id="KW-1277">Toxin-antitoxin system</keyword>
<evidence type="ECO:0000313" key="2">
    <source>
        <dbReference type="EMBL" id="DAD98221.1"/>
    </source>
</evidence>
<sequence length="109" mass="12493">MNKYKIIISQEAEDILTASYDYLYIKNPRAATKWLDGMLQTIQSLDTFPEQGSIIPEASFDAAFLDLHQIFYSMNNSGNCYRIIYKITKDVCKIVNVVTIRSAYQQPLA</sequence>